<evidence type="ECO:0000256" key="3">
    <source>
        <dbReference type="SAM" id="Phobius"/>
    </source>
</evidence>
<dbReference type="PANTHER" id="PTHR30487:SF0">
    <property type="entry name" value="PREPILIN LEADER PEPTIDASE_N-METHYLTRANSFERASE-RELATED"/>
    <property type="match status" value="1"/>
</dbReference>
<evidence type="ECO:0000256" key="2">
    <source>
        <dbReference type="RuleBase" id="RU003793"/>
    </source>
</evidence>
<feature type="transmembrane region" description="Helical" evidence="3">
    <location>
        <begin position="146"/>
        <end position="175"/>
    </location>
</feature>
<dbReference type="Proteomes" id="UP000179588">
    <property type="component" value="Unassembled WGS sequence"/>
</dbReference>
<dbReference type="GO" id="GO:0005886">
    <property type="term" value="C:plasma membrane"/>
    <property type="evidence" value="ECO:0007669"/>
    <property type="project" value="TreeGrafter"/>
</dbReference>
<dbReference type="InterPro" id="IPR014032">
    <property type="entry name" value="Peptidase_A24A_bac"/>
</dbReference>
<feature type="transmembrane region" description="Helical" evidence="3">
    <location>
        <begin position="107"/>
        <end position="125"/>
    </location>
</feature>
<protein>
    <submittedName>
        <fullName evidence="5">Prepilin peptidase</fullName>
    </submittedName>
</protein>
<keyword evidence="6" id="KW-1185">Reference proteome</keyword>
<dbReference type="PANTHER" id="PTHR30487">
    <property type="entry name" value="TYPE 4 PREPILIN-LIKE PROTEINS LEADER PEPTIDE-PROCESSING ENZYME"/>
    <property type="match status" value="1"/>
</dbReference>
<keyword evidence="3" id="KW-1133">Transmembrane helix</keyword>
<dbReference type="Pfam" id="PF01478">
    <property type="entry name" value="Peptidase_A24"/>
    <property type="match status" value="1"/>
</dbReference>
<organism evidence="5 6">
    <name type="scientific">Providencia stuartii</name>
    <dbReference type="NCBI Taxonomy" id="588"/>
    <lineage>
        <taxon>Bacteria</taxon>
        <taxon>Pseudomonadati</taxon>
        <taxon>Pseudomonadota</taxon>
        <taxon>Gammaproteobacteria</taxon>
        <taxon>Enterobacterales</taxon>
        <taxon>Morganellaceae</taxon>
        <taxon>Providencia</taxon>
    </lineage>
</organism>
<dbReference type="InterPro" id="IPR050882">
    <property type="entry name" value="Prepilin_peptidase/N-MTase"/>
</dbReference>
<evidence type="ECO:0000313" key="5">
    <source>
        <dbReference type="EMBL" id="OHT24851.1"/>
    </source>
</evidence>
<gene>
    <name evidence="5" type="ORF">A3Q29_02450</name>
</gene>
<dbReference type="PRINTS" id="PR00864">
    <property type="entry name" value="PREPILNPTASE"/>
</dbReference>
<feature type="transmembrane region" description="Helical" evidence="3">
    <location>
        <begin position="29"/>
        <end position="48"/>
    </location>
</feature>
<feature type="transmembrane region" description="Helical" evidence="3">
    <location>
        <begin position="181"/>
        <end position="200"/>
    </location>
</feature>
<dbReference type="AlphaFoldDB" id="A0A1S1HTW1"/>
<evidence type="ECO:0000256" key="1">
    <source>
        <dbReference type="ARBA" id="ARBA00005801"/>
    </source>
</evidence>
<feature type="transmembrane region" description="Helical" evidence="3">
    <location>
        <begin position="54"/>
        <end position="72"/>
    </location>
</feature>
<reference evidence="5 6" key="1">
    <citation type="submission" date="2016-03" db="EMBL/GenBank/DDBJ databases">
        <title>Genome sequence of Providencia stuartii strain, isolated from the salivary glands of larval Lucilia sericata.</title>
        <authorList>
            <person name="Yuan Y."/>
            <person name="Zhang Y."/>
            <person name="Fu S."/>
            <person name="Crippen T.L."/>
            <person name="Visi D."/>
            <person name="Benbow M.E."/>
            <person name="Allen M."/>
            <person name="Tomberlin J.K."/>
            <person name="Sze S.-H."/>
            <person name="Tarone A.M."/>
        </authorList>
    </citation>
    <scope>NUCLEOTIDE SEQUENCE [LARGE SCALE GENOMIC DNA]</scope>
    <source>
        <strain evidence="5 6">Crippen</strain>
    </source>
</reference>
<name>A0A1S1HTW1_PROST</name>
<dbReference type="Gene3D" id="1.20.120.1220">
    <property type="match status" value="1"/>
</dbReference>
<keyword evidence="3" id="KW-0812">Transmembrane</keyword>
<dbReference type="GO" id="GO:0006465">
    <property type="term" value="P:signal peptide processing"/>
    <property type="evidence" value="ECO:0007669"/>
    <property type="project" value="TreeGrafter"/>
</dbReference>
<evidence type="ECO:0000313" key="6">
    <source>
        <dbReference type="Proteomes" id="UP000179588"/>
    </source>
</evidence>
<keyword evidence="3" id="KW-0472">Membrane</keyword>
<dbReference type="InterPro" id="IPR000045">
    <property type="entry name" value="Prepilin_IV_endopep_pep"/>
</dbReference>
<proteinExistence type="inferred from homology"/>
<evidence type="ECO:0000259" key="4">
    <source>
        <dbReference type="Pfam" id="PF01478"/>
    </source>
</evidence>
<accession>A0A1S1HTW1</accession>
<sequence length="213" mass="24415">MIILIFLSAKNTQWWLQYIPVKYFHKERINIKTIWLVLLYLPLIFINTLLNNELIIIALFTFFLNIMVCLFIIDLKTDYLPDILVYPLLWAGLVYQSCITQGNVVSAVYAVVISYLSIMLITMIMEKIRQRPQMGRGDLKLIAAGAAWIGLMDLPYFLALAAVFGTIHYCIAYHIKKHNNVLHAIPFGPAITLSASYWLFAPSLNPFIIKIMG</sequence>
<dbReference type="GO" id="GO:0004190">
    <property type="term" value="F:aspartic-type endopeptidase activity"/>
    <property type="evidence" value="ECO:0007669"/>
    <property type="project" value="InterPro"/>
</dbReference>
<comment type="caution">
    <text evidence="5">The sequence shown here is derived from an EMBL/GenBank/DDBJ whole genome shotgun (WGS) entry which is preliminary data.</text>
</comment>
<feature type="domain" description="Prepilin type IV endopeptidase peptidase" evidence="4">
    <location>
        <begin position="62"/>
        <end position="168"/>
    </location>
</feature>
<comment type="similarity">
    <text evidence="1 2">Belongs to the peptidase A24 family.</text>
</comment>
<dbReference type="EMBL" id="LVIE01000112">
    <property type="protein sequence ID" value="OHT24851.1"/>
    <property type="molecule type" value="Genomic_DNA"/>
</dbReference>